<evidence type="ECO:0000256" key="5">
    <source>
        <dbReference type="ARBA" id="ARBA00022723"/>
    </source>
</evidence>
<dbReference type="PROSITE" id="PS50905">
    <property type="entry name" value="FERRITIN_LIKE"/>
    <property type="match status" value="1"/>
</dbReference>
<dbReference type="PIRSF" id="PIRSF002560">
    <property type="entry name" value="Bacterioferritin"/>
    <property type="match status" value="1"/>
</dbReference>
<feature type="binding site" evidence="9">
    <location>
        <position position="51"/>
    </location>
    <ligand>
        <name>Fe cation</name>
        <dbReference type="ChEBI" id="CHEBI:24875"/>
        <label>2</label>
    </ligand>
</feature>
<feature type="binding site" evidence="9">
    <location>
        <position position="130"/>
    </location>
    <ligand>
        <name>Fe cation</name>
        <dbReference type="ChEBI" id="CHEBI:24875"/>
        <label>2</label>
    </ligand>
</feature>
<dbReference type="InterPro" id="IPR009040">
    <property type="entry name" value="Ferritin-like_diiron"/>
</dbReference>
<evidence type="ECO:0000256" key="9">
    <source>
        <dbReference type="PIRSR" id="PIRSR002560-1"/>
    </source>
</evidence>
<comment type="cofactor">
    <cofactor evidence="1">
        <name>heme b</name>
        <dbReference type="ChEBI" id="CHEBI:60344"/>
    </cofactor>
</comment>
<evidence type="ECO:0000313" key="12">
    <source>
        <dbReference type="EMBL" id="KEQ12713.1"/>
    </source>
</evidence>
<evidence type="ECO:0000256" key="10">
    <source>
        <dbReference type="RuleBase" id="RU000623"/>
    </source>
</evidence>
<feature type="binding site" evidence="9">
    <location>
        <position position="50"/>
    </location>
    <ligand>
        <name>Fe cation</name>
        <dbReference type="ChEBI" id="CHEBI:24875"/>
        <label>3</label>
    </ligand>
</feature>
<dbReference type="EC" id="1.16.3.1" evidence="8"/>
<dbReference type="GO" id="GO:0006879">
    <property type="term" value="P:intracellular iron ion homeostasis"/>
    <property type="evidence" value="ECO:0007669"/>
    <property type="project" value="UniProtKB-KW"/>
</dbReference>
<accession>A0A081N2P0</accession>
<comment type="function">
    <text evidence="8">Iron-storage protein, whose ferroxidase center binds Fe(2+), oxidizes it using dioxygen to Fe(3+), and participates in the subsequent Fe(3+) oxide mineral core formation within the central cavity of the BFR protein shell.</text>
</comment>
<evidence type="ECO:0000256" key="3">
    <source>
        <dbReference type="ARBA" id="ARBA00022434"/>
    </source>
</evidence>
<dbReference type="Proteomes" id="UP000028006">
    <property type="component" value="Unassembled WGS sequence"/>
</dbReference>
<dbReference type="GO" id="GO:0008199">
    <property type="term" value="F:ferric iron binding"/>
    <property type="evidence" value="ECO:0007669"/>
    <property type="project" value="InterPro"/>
</dbReference>
<comment type="caution">
    <text evidence="12">The sequence shown here is derived from an EMBL/GenBank/DDBJ whole genome shotgun (WGS) entry which is preliminary data.</text>
</comment>
<reference evidence="12 13" key="1">
    <citation type="submission" date="2014-06" db="EMBL/GenBank/DDBJ databases">
        <title>Whole Genome Sequences of Three Symbiotic Endozoicomonas Bacteria.</title>
        <authorList>
            <person name="Neave M.J."/>
            <person name="Apprill A."/>
            <person name="Voolstra C.R."/>
        </authorList>
    </citation>
    <scope>NUCLEOTIDE SEQUENCE [LARGE SCALE GENOMIC DNA]</scope>
    <source>
        <strain evidence="12 13">LMG 24815</strain>
    </source>
</reference>
<dbReference type="Gene3D" id="1.20.1260.10">
    <property type="match status" value="1"/>
</dbReference>
<evidence type="ECO:0000313" key="13">
    <source>
        <dbReference type="Proteomes" id="UP000028006"/>
    </source>
</evidence>
<comment type="catalytic activity">
    <reaction evidence="8">
        <text>4 Fe(2+) + O2 + 4 H(+) = 4 Fe(3+) + 2 H2O</text>
        <dbReference type="Rhea" id="RHEA:11148"/>
        <dbReference type="ChEBI" id="CHEBI:15377"/>
        <dbReference type="ChEBI" id="CHEBI:15378"/>
        <dbReference type="ChEBI" id="CHEBI:15379"/>
        <dbReference type="ChEBI" id="CHEBI:29033"/>
        <dbReference type="ChEBI" id="CHEBI:29034"/>
        <dbReference type="EC" id="1.16.3.1"/>
    </reaction>
</comment>
<organism evidence="12 13">
    <name type="scientific">Endozoicomonas montiporae</name>
    <dbReference type="NCBI Taxonomy" id="1027273"/>
    <lineage>
        <taxon>Bacteria</taxon>
        <taxon>Pseudomonadati</taxon>
        <taxon>Pseudomonadota</taxon>
        <taxon>Gammaproteobacteria</taxon>
        <taxon>Oceanospirillales</taxon>
        <taxon>Endozoicomonadaceae</taxon>
        <taxon>Endozoicomonas</taxon>
    </lineage>
</organism>
<dbReference type="NCBIfam" id="TIGR00754">
    <property type="entry name" value="bfr"/>
    <property type="match status" value="1"/>
</dbReference>
<dbReference type="AlphaFoldDB" id="A0A081N2P0"/>
<sequence length="157" mass="18110">MNGDQTVIEHLNKALMNELTAINQYYLHSSMLKNWGVKKLGKEVYKESIDEMWHADWLIERILFLEGMPDFKHLDKPILSDSVQGILESDLQQEKKAIPVLKEGIKCCEKAGDYGSRQLLEKILTAEEEHMDSLEVHLHQIKILGMENYLLSQSADE</sequence>
<feature type="binding site" evidence="9">
    <location>
        <position position="94"/>
    </location>
    <ligand>
        <name>Fe cation</name>
        <dbReference type="ChEBI" id="CHEBI:24875"/>
        <label>2</label>
    </ligand>
</feature>
<keyword evidence="13" id="KW-1185">Reference proteome</keyword>
<dbReference type="GO" id="GO:0020037">
    <property type="term" value="F:heme binding"/>
    <property type="evidence" value="ECO:0007669"/>
    <property type="project" value="TreeGrafter"/>
</dbReference>
<dbReference type="PRINTS" id="PR00601">
    <property type="entry name" value="BACFERRITIN"/>
</dbReference>
<dbReference type="CDD" id="cd00907">
    <property type="entry name" value="Bacterioferritin"/>
    <property type="match status" value="1"/>
</dbReference>
<dbReference type="eggNOG" id="COG2193">
    <property type="taxonomic scope" value="Bacteria"/>
</dbReference>
<feature type="binding site" evidence="9">
    <location>
        <position position="127"/>
    </location>
    <ligand>
        <name>Fe cation</name>
        <dbReference type="ChEBI" id="CHEBI:24875"/>
        <label>1</label>
    </ligand>
</feature>
<dbReference type="SUPFAM" id="SSF47240">
    <property type="entry name" value="Ferritin-like"/>
    <property type="match status" value="1"/>
</dbReference>
<feature type="binding site" description="axial binding residue" evidence="9">
    <location>
        <position position="52"/>
    </location>
    <ligand>
        <name>heme b</name>
        <dbReference type="ChEBI" id="CHEBI:60344"/>
        <note>ligand shared between dimeric partners</note>
    </ligand>
    <ligandPart>
        <name>Fe</name>
        <dbReference type="ChEBI" id="CHEBI:18248"/>
    </ligandPart>
</feature>
<feature type="binding site" evidence="9">
    <location>
        <position position="54"/>
    </location>
    <ligand>
        <name>Fe cation</name>
        <dbReference type="ChEBI" id="CHEBI:24875"/>
        <label>1</label>
    </ligand>
</feature>
<evidence type="ECO:0000256" key="8">
    <source>
        <dbReference type="PIRNR" id="PIRNR002560"/>
    </source>
</evidence>
<keyword evidence="5 8" id="KW-0479">Metal-binding</keyword>
<dbReference type="Pfam" id="PF00210">
    <property type="entry name" value="Ferritin"/>
    <property type="match status" value="1"/>
</dbReference>
<name>A0A081N2P0_9GAMM</name>
<feature type="binding site" evidence="9">
    <location>
        <position position="127"/>
    </location>
    <ligand>
        <name>Fe cation</name>
        <dbReference type="ChEBI" id="CHEBI:24875"/>
        <label>2</label>
    </ligand>
</feature>
<dbReference type="InterPro" id="IPR012347">
    <property type="entry name" value="Ferritin-like"/>
</dbReference>
<evidence type="ECO:0000256" key="6">
    <source>
        <dbReference type="ARBA" id="ARBA00023004"/>
    </source>
</evidence>
<feature type="domain" description="Ferritin-like diiron" evidence="11">
    <location>
        <begin position="1"/>
        <end position="145"/>
    </location>
</feature>
<dbReference type="GO" id="GO:0005829">
    <property type="term" value="C:cytosol"/>
    <property type="evidence" value="ECO:0007669"/>
    <property type="project" value="TreeGrafter"/>
</dbReference>
<comment type="similarity">
    <text evidence="2 8 10">Belongs to the bacterioferritin family.</text>
</comment>
<evidence type="ECO:0000256" key="2">
    <source>
        <dbReference type="ARBA" id="ARBA00008093"/>
    </source>
</evidence>
<keyword evidence="3 8" id="KW-0409">Iron storage</keyword>
<dbReference type="PANTHER" id="PTHR30295:SF0">
    <property type="entry name" value="BACTERIOFERRITIN"/>
    <property type="match status" value="1"/>
</dbReference>
<gene>
    <name evidence="12" type="ORF">GZ77_19770</name>
</gene>
<keyword evidence="4 10" id="KW-0349">Heme</keyword>
<dbReference type="PROSITE" id="PS00549">
    <property type="entry name" value="BACTERIOFERRITIN"/>
    <property type="match status" value="1"/>
</dbReference>
<dbReference type="InterPro" id="IPR009078">
    <property type="entry name" value="Ferritin-like_SF"/>
</dbReference>
<keyword evidence="6 8" id="KW-0408">Iron</keyword>
<feature type="binding site" evidence="9">
    <location>
        <position position="51"/>
    </location>
    <ligand>
        <name>Fe cation</name>
        <dbReference type="ChEBI" id="CHEBI:24875"/>
        <label>1</label>
    </ligand>
</feature>
<proteinExistence type="inferred from homology"/>
<evidence type="ECO:0000259" key="11">
    <source>
        <dbReference type="PROSITE" id="PS50905"/>
    </source>
</evidence>
<feature type="binding site" evidence="9">
    <location>
        <position position="18"/>
    </location>
    <ligand>
        <name>Fe cation</name>
        <dbReference type="ChEBI" id="CHEBI:24875"/>
        <label>1</label>
    </ligand>
</feature>
<dbReference type="InterPro" id="IPR008331">
    <property type="entry name" value="Ferritin_DPS_dom"/>
</dbReference>
<comment type="catalytic activity">
    <reaction evidence="7">
        <text>Fe(2+)(in) = Fe(2+)(out)</text>
        <dbReference type="Rhea" id="RHEA:28486"/>
        <dbReference type="ChEBI" id="CHEBI:29033"/>
    </reaction>
</comment>
<evidence type="ECO:0000256" key="1">
    <source>
        <dbReference type="ARBA" id="ARBA00001970"/>
    </source>
</evidence>
<dbReference type="GO" id="GO:0004322">
    <property type="term" value="F:ferroxidase activity"/>
    <property type="evidence" value="ECO:0007669"/>
    <property type="project" value="UniProtKB-EC"/>
</dbReference>
<dbReference type="RefSeq" id="WP_034878049.1">
    <property type="nucleotide sequence ID" value="NZ_JOKG01000004.1"/>
</dbReference>
<dbReference type="GO" id="GO:0006826">
    <property type="term" value="P:iron ion transport"/>
    <property type="evidence" value="ECO:0007669"/>
    <property type="project" value="InterPro"/>
</dbReference>
<dbReference type="InterPro" id="IPR002024">
    <property type="entry name" value="Bacterioferritin"/>
</dbReference>
<protein>
    <recommendedName>
        <fullName evidence="8 10">Bacterioferritin</fullName>
        <ecNumber evidence="8">1.16.3.1</ecNumber>
    </recommendedName>
</protein>
<dbReference type="PANTHER" id="PTHR30295">
    <property type="entry name" value="BACTERIOFERRITIN"/>
    <property type="match status" value="1"/>
</dbReference>
<evidence type="ECO:0000256" key="7">
    <source>
        <dbReference type="ARBA" id="ARBA00036243"/>
    </source>
</evidence>
<dbReference type="EMBL" id="JOKG01000004">
    <property type="protein sequence ID" value="KEQ12713.1"/>
    <property type="molecule type" value="Genomic_DNA"/>
</dbReference>
<evidence type="ECO:0000256" key="4">
    <source>
        <dbReference type="ARBA" id="ARBA00022617"/>
    </source>
</evidence>